<feature type="domain" description="Hcy-binding" evidence="4">
    <location>
        <begin position="36"/>
        <end position="340"/>
    </location>
</feature>
<dbReference type="PANTHER" id="PTHR11103:SF18">
    <property type="entry name" value="SLR1189 PROTEIN"/>
    <property type="match status" value="1"/>
</dbReference>
<dbReference type="AlphaFoldDB" id="K0B246"/>
<proteinExistence type="predicted"/>
<dbReference type="PATRIC" id="fig|1128398.3.peg.1765"/>
<evidence type="ECO:0000313" key="5">
    <source>
        <dbReference type="EMBL" id="AFS78726.1"/>
    </source>
</evidence>
<feature type="binding site" evidence="3">
    <location>
        <position position="326"/>
    </location>
    <ligand>
        <name>Zn(2+)</name>
        <dbReference type="ChEBI" id="CHEBI:29105"/>
    </ligand>
</feature>
<evidence type="ECO:0000256" key="1">
    <source>
        <dbReference type="ARBA" id="ARBA00022603"/>
    </source>
</evidence>
<protein>
    <submittedName>
        <fullName evidence="5">Homocysteine S-methyltransferase</fullName>
        <ecNumber evidence="5">2.1.1.10</ecNumber>
    </submittedName>
</protein>
<dbReference type="GO" id="GO:0008168">
    <property type="term" value="F:methyltransferase activity"/>
    <property type="evidence" value="ECO:0007669"/>
    <property type="project" value="UniProtKB-UniRule"/>
</dbReference>
<dbReference type="EMBL" id="CP003326">
    <property type="protein sequence ID" value="AFS78726.1"/>
    <property type="molecule type" value="Genomic_DNA"/>
</dbReference>
<organism evidence="5 6">
    <name type="scientific">Gottschalkia acidurici (strain ATCC 7906 / DSM 604 / BCRC 14475 / CIP 104303 / KCTC 5404 / NCIMB 10678 / 9a)</name>
    <name type="common">Clostridium acidurici</name>
    <dbReference type="NCBI Taxonomy" id="1128398"/>
    <lineage>
        <taxon>Bacteria</taxon>
        <taxon>Bacillati</taxon>
        <taxon>Bacillota</taxon>
        <taxon>Tissierellia</taxon>
        <taxon>Tissierellales</taxon>
        <taxon>Gottschalkiaceae</taxon>
        <taxon>Gottschalkia</taxon>
    </lineage>
</organism>
<evidence type="ECO:0000256" key="2">
    <source>
        <dbReference type="ARBA" id="ARBA00022679"/>
    </source>
</evidence>
<feature type="binding site" evidence="3">
    <location>
        <position position="325"/>
    </location>
    <ligand>
        <name>Zn(2+)</name>
        <dbReference type="ChEBI" id="CHEBI:29105"/>
    </ligand>
</feature>
<keyword evidence="3" id="KW-0862">Zinc</keyword>
<dbReference type="SUPFAM" id="SSF82282">
    <property type="entry name" value="Homocysteine S-methyltransferase"/>
    <property type="match status" value="1"/>
</dbReference>
<dbReference type="eggNOG" id="COG2040">
    <property type="taxonomic scope" value="Bacteria"/>
</dbReference>
<dbReference type="PANTHER" id="PTHR11103">
    <property type="entry name" value="SLR1189 PROTEIN"/>
    <property type="match status" value="1"/>
</dbReference>
<keyword evidence="2 3" id="KW-0808">Transferase</keyword>
<keyword evidence="6" id="KW-1185">Reference proteome</keyword>
<dbReference type="STRING" id="1128398.Curi_c17190"/>
<keyword evidence="1 3" id="KW-0489">Methyltransferase</keyword>
<reference evidence="5 6" key="1">
    <citation type="journal article" date="2012" name="PLoS ONE">
        <title>The purine-utilizing bacterium Clostridium acidurici 9a: a genome-guided metabolic reconsideration.</title>
        <authorList>
            <person name="Hartwich K."/>
            <person name="Poehlein A."/>
            <person name="Daniel R."/>
        </authorList>
    </citation>
    <scope>NUCLEOTIDE SEQUENCE [LARGE SCALE GENOMIC DNA]</scope>
    <source>
        <strain evidence="6">ATCC 7906 / DSM 604 / BCRC 14475 / CIP 104303 / KCTC 5404 / NCIMB 10678 / 9a</strain>
    </source>
</reference>
<dbReference type="EC" id="2.1.1.10" evidence="5"/>
<sequence length="345" mass="38930">MYTFINGSEDHIILYINNSLILVTRRLYIIEEVIPMNFETCFQISSAILMEGALGERLKREYSVEFDDKVAMAGLVYNTHSREAMESIFKEYVTIAEKYKLPFIATTPTRRANLEHVMQSEFDEKIIEDNVRFLQKIKTYASTDMFVGGLMGCKGDAYKATEILSIQEAHKLHSWQANLFKNSGVDFLFAGIMPALSEAIGMAKAMENTGLAYIISFMIRNNGRLIDGTTIHDAILSIDNETLRKPICYMANCVHPIVLKKALSCSCNETKLVKERFRGIQANTSQLSPEELDNSDDLKTSDSISLACNMMELNDYLTPKIFGGCCGTDNTHIEEIAKRLKMVDL</sequence>
<evidence type="ECO:0000259" key="4">
    <source>
        <dbReference type="PROSITE" id="PS50970"/>
    </source>
</evidence>
<dbReference type="PROSITE" id="PS50970">
    <property type="entry name" value="HCY"/>
    <property type="match status" value="1"/>
</dbReference>
<gene>
    <name evidence="5" type="ordered locus">Curi_c17190</name>
</gene>
<feature type="binding site" evidence="3">
    <location>
        <position position="253"/>
    </location>
    <ligand>
        <name>Zn(2+)</name>
        <dbReference type="ChEBI" id="CHEBI:29105"/>
    </ligand>
</feature>
<name>K0B246_GOTA9</name>
<dbReference type="InterPro" id="IPR036589">
    <property type="entry name" value="HCY_dom_sf"/>
</dbReference>
<keyword evidence="3" id="KW-0479">Metal-binding</keyword>
<dbReference type="GO" id="GO:0032259">
    <property type="term" value="P:methylation"/>
    <property type="evidence" value="ECO:0007669"/>
    <property type="project" value="UniProtKB-KW"/>
</dbReference>
<evidence type="ECO:0000313" key="6">
    <source>
        <dbReference type="Proteomes" id="UP000006094"/>
    </source>
</evidence>
<dbReference type="Pfam" id="PF02574">
    <property type="entry name" value="S-methyl_trans"/>
    <property type="match status" value="1"/>
</dbReference>
<comment type="cofactor">
    <cofactor evidence="3">
        <name>Zn(2+)</name>
        <dbReference type="ChEBI" id="CHEBI:29105"/>
    </cofactor>
</comment>
<evidence type="ECO:0000256" key="3">
    <source>
        <dbReference type="PROSITE-ProRule" id="PRU00333"/>
    </source>
</evidence>
<dbReference type="GO" id="GO:0046872">
    <property type="term" value="F:metal ion binding"/>
    <property type="evidence" value="ECO:0007669"/>
    <property type="project" value="UniProtKB-KW"/>
</dbReference>
<dbReference type="HOGENOM" id="CLU_062282_0_0_9"/>
<dbReference type="InterPro" id="IPR003726">
    <property type="entry name" value="HCY_dom"/>
</dbReference>
<dbReference type="Proteomes" id="UP000006094">
    <property type="component" value="Chromosome"/>
</dbReference>
<accession>K0B246</accession>
<dbReference type="KEGG" id="cad:Curi_c17190"/>
<dbReference type="Gene3D" id="3.20.20.330">
    <property type="entry name" value="Homocysteine-binding-like domain"/>
    <property type="match status" value="1"/>
</dbReference>